<gene>
    <name evidence="7" type="ORF">SAMN05444003_0066</name>
</gene>
<dbReference type="InterPro" id="IPR039672">
    <property type="entry name" value="MFS_2"/>
</dbReference>
<keyword evidence="4 5" id="KW-0472">Membrane</keyword>
<feature type="transmembrane region" description="Helical" evidence="5">
    <location>
        <begin position="12"/>
        <end position="33"/>
    </location>
</feature>
<accession>A0A1M5L4F9</accession>
<dbReference type="RefSeq" id="WP_072900325.1">
    <property type="nucleotide sequence ID" value="NZ_FQXB01000001.1"/>
</dbReference>
<dbReference type="PANTHER" id="PTHR11328:SF24">
    <property type="entry name" value="MAJOR FACILITATOR SUPERFAMILY (MFS) PROFILE DOMAIN-CONTAINING PROTEIN"/>
    <property type="match status" value="1"/>
</dbReference>
<evidence type="ECO:0000256" key="3">
    <source>
        <dbReference type="ARBA" id="ARBA00022989"/>
    </source>
</evidence>
<feature type="domain" description="Major facilitator superfamily (MFS) profile" evidence="6">
    <location>
        <begin position="1"/>
        <end position="440"/>
    </location>
</feature>
<keyword evidence="2 5" id="KW-0812">Transmembrane</keyword>
<evidence type="ECO:0000313" key="7">
    <source>
        <dbReference type="EMBL" id="SHG59303.1"/>
    </source>
</evidence>
<dbReference type="PROSITE" id="PS50850">
    <property type="entry name" value="MFS"/>
    <property type="match status" value="1"/>
</dbReference>
<feature type="transmembrane region" description="Helical" evidence="5">
    <location>
        <begin position="173"/>
        <end position="194"/>
    </location>
</feature>
<dbReference type="Pfam" id="PF13347">
    <property type="entry name" value="MFS_2"/>
    <property type="match status" value="1"/>
</dbReference>
<evidence type="ECO:0000313" key="8">
    <source>
        <dbReference type="Proteomes" id="UP000184074"/>
    </source>
</evidence>
<evidence type="ECO:0000256" key="5">
    <source>
        <dbReference type="SAM" id="Phobius"/>
    </source>
</evidence>
<dbReference type="SUPFAM" id="SSF103473">
    <property type="entry name" value="MFS general substrate transporter"/>
    <property type="match status" value="1"/>
</dbReference>
<keyword evidence="3 5" id="KW-1133">Transmembrane helix</keyword>
<name>A0A1M5L4F9_9RHOB</name>
<dbReference type="OrthoDB" id="7584869at2"/>
<dbReference type="InterPro" id="IPR020846">
    <property type="entry name" value="MFS_dom"/>
</dbReference>
<feature type="transmembrane region" description="Helical" evidence="5">
    <location>
        <begin position="297"/>
        <end position="314"/>
    </location>
</feature>
<feature type="transmembrane region" description="Helical" evidence="5">
    <location>
        <begin position="377"/>
        <end position="396"/>
    </location>
</feature>
<feature type="transmembrane region" description="Helical" evidence="5">
    <location>
        <begin position="320"/>
        <end position="340"/>
    </location>
</feature>
<feature type="transmembrane region" description="Helical" evidence="5">
    <location>
        <begin position="107"/>
        <end position="126"/>
    </location>
</feature>
<proteinExistence type="inferred from homology"/>
<dbReference type="Gene3D" id="1.20.1250.20">
    <property type="entry name" value="MFS general substrate transporter like domains"/>
    <property type="match status" value="1"/>
</dbReference>
<feature type="transmembrane region" description="Helical" evidence="5">
    <location>
        <begin position="79"/>
        <end position="101"/>
    </location>
</feature>
<evidence type="ECO:0000256" key="1">
    <source>
        <dbReference type="ARBA" id="ARBA00009617"/>
    </source>
</evidence>
<dbReference type="GO" id="GO:0015293">
    <property type="term" value="F:symporter activity"/>
    <property type="evidence" value="ECO:0007669"/>
    <property type="project" value="InterPro"/>
</dbReference>
<evidence type="ECO:0000259" key="6">
    <source>
        <dbReference type="PROSITE" id="PS50850"/>
    </source>
</evidence>
<dbReference type="GO" id="GO:0005886">
    <property type="term" value="C:plasma membrane"/>
    <property type="evidence" value="ECO:0007669"/>
    <property type="project" value="TreeGrafter"/>
</dbReference>
<dbReference type="EMBL" id="FQXB01000001">
    <property type="protein sequence ID" value="SHG59303.1"/>
    <property type="molecule type" value="Genomic_DNA"/>
</dbReference>
<feature type="transmembrane region" description="Helical" evidence="5">
    <location>
        <begin position="416"/>
        <end position="437"/>
    </location>
</feature>
<protein>
    <submittedName>
        <fullName evidence="7">Glycoside/pentoside/hexuronide:cation symporter, GPH family</fullName>
    </submittedName>
</protein>
<dbReference type="STRING" id="1508389.SAMN05444003_0066"/>
<feature type="transmembrane region" description="Helical" evidence="5">
    <location>
        <begin position="264"/>
        <end position="290"/>
    </location>
</feature>
<reference evidence="7 8" key="1">
    <citation type="submission" date="2016-11" db="EMBL/GenBank/DDBJ databases">
        <authorList>
            <person name="Jaros S."/>
            <person name="Januszkiewicz K."/>
            <person name="Wedrychowicz H."/>
        </authorList>
    </citation>
    <scope>NUCLEOTIDE SEQUENCE [LARGE SCALE GENOMIC DNA]</scope>
    <source>
        <strain evidence="7 8">DSM 28715</strain>
    </source>
</reference>
<evidence type="ECO:0000256" key="2">
    <source>
        <dbReference type="ARBA" id="ARBA00022692"/>
    </source>
</evidence>
<dbReference type="PANTHER" id="PTHR11328">
    <property type="entry name" value="MAJOR FACILITATOR SUPERFAMILY DOMAIN-CONTAINING PROTEIN"/>
    <property type="match status" value="1"/>
</dbReference>
<comment type="similarity">
    <text evidence="1">Belongs to the sodium:galactoside symporter (TC 2.A.2) family.</text>
</comment>
<feature type="transmembrane region" description="Helical" evidence="5">
    <location>
        <begin position="39"/>
        <end position="58"/>
    </location>
</feature>
<sequence>MALSLGQKAGWGLADMGIVVFVIVKQLLILTFLTAFLGVPVGIAGFVTTAVLVFDMVTDPLVGYLSDRTESRWGRRAPWMFWGALVMAAGTVGMFAVPSGFSSTGNLLWVIAFFLVATVGFTMVAIPYSAQAGEITDDPKERSSMTGFRMAFASVGILIGGALIPGLAGSFGYAMATLMVTPLMVGAIWISIFATRNAPRGEAPEEVSLGKAFGLVASNKPFMVLVVLYGVMTLAVALITAGLPFGAIYLILDNGETALSGAAQALSVLSLMFAAFVVGAILSQAVWVLLSHRIGKVGALSIGLALYMVLLYVLNMALPSVNVTAIAGLFVIAGFTNGAYQQIPWAIFPDLMDITRKESGIALEGAFSAIWLFGQKLANALAPAVLGLILASAGWQETTEGAVDQSVEALATLQDSITLIPASILGVALLALIFIYLPMQRRALG</sequence>
<dbReference type="Proteomes" id="UP000184074">
    <property type="component" value="Unassembled WGS sequence"/>
</dbReference>
<dbReference type="InterPro" id="IPR036259">
    <property type="entry name" value="MFS_trans_sf"/>
</dbReference>
<dbReference type="AlphaFoldDB" id="A0A1M5L4F9"/>
<feature type="transmembrane region" description="Helical" evidence="5">
    <location>
        <begin position="222"/>
        <end position="252"/>
    </location>
</feature>
<organism evidence="7 8">
    <name type="scientific">Cognatiyoonia sediminum</name>
    <dbReference type="NCBI Taxonomy" id="1508389"/>
    <lineage>
        <taxon>Bacteria</taxon>
        <taxon>Pseudomonadati</taxon>
        <taxon>Pseudomonadota</taxon>
        <taxon>Alphaproteobacteria</taxon>
        <taxon>Rhodobacterales</taxon>
        <taxon>Paracoccaceae</taxon>
        <taxon>Cognatiyoonia</taxon>
    </lineage>
</organism>
<keyword evidence="8" id="KW-1185">Reference proteome</keyword>
<feature type="transmembrane region" description="Helical" evidence="5">
    <location>
        <begin position="147"/>
        <end position="167"/>
    </location>
</feature>
<evidence type="ECO:0000256" key="4">
    <source>
        <dbReference type="ARBA" id="ARBA00023136"/>
    </source>
</evidence>
<dbReference type="GO" id="GO:0008643">
    <property type="term" value="P:carbohydrate transport"/>
    <property type="evidence" value="ECO:0007669"/>
    <property type="project" value="InterPro"/>
</dbReference>